<dbReference type="GO" id="GO:0006508">
    <property type="term" value="P:proteolysis"/>
    <property type="evidence" value="ECO:0007669"/>
    <property type="project" value="UniProtKB-KW"/>
</dbReference>
<name>A0A5Q2MDA5_9ACTN</name>
<keyword evidence="3" id="KW-0378">Hydrolase</keyword>
<dbReference type="Gene3D" id="3.90.1720.10">
    <property type="entry name" value="endopeptidase domain like (from Nostoc punctiforme)"/>
    <property type="match status" value="1"/>
</dbReference>
<accession>A0A5Q2MDA5</accession>
<feature type="domain" description="NlpC/P60" evidence="7">
    <location>
        <begin position="219"/>
        <end position="331"/>
    </location>
</feature>
<dbReference type="InterPro" id="IPR038765">
    <property type="entry name" value="Papain-like_cys_pep_sf"/>
</dbReference>
<gene>
    <name evidence="8" type="ORF">GEV26_06755</name>
</gene>
<keyword evidence="9" id="KW-1185">Reference proteome</keyword>
<evidence type="ECO:0000259" key="7">
    <source>
        <dbReference type="PROSITE" id="PS51935"/>
    </source>
</evidence>
<dbReference type="SUPFAM" id="SSF54001">
    <property type="entry name" value="Cysteine proteinases"/>
    <property type="match status" value="1"/>
</dbReference>
<evidence type="ECO:0000256" key="6">
    <source>
        <dbReference type="SAM" id="SignalP"/>
    </source>
</evidence>
<sequence>MHTTVVQRRRQVRRRGIAVAAALTVSGALFAFPSAHADPAVTAKDVEKAFHEVELINEQVNALGEQTKKTQAEIDDLTDDIERQLTTYRRQKQALGDAIVQQQIDAPLGPTASLLGSDNPEQFLEGLGAVQALNSTRADELATFGRTSKQLKNRRAQLEDRQKTLQAAKKETAAKRAKIRTKYEAAKAELNRLDAAEKKKMNTSNTTVDPKVTANLKGSGKGKQALAFAMAQIGDPYVYGGTGPDSWDCSGLVMKSWAAAGVSIPRVVGPQIAAGQAVPMDQLQPGDIVAYGDMSHDGLYLGDGRVVHAPRPGKSVEITSLSGFTRAARVG</sequence>
<dbReference type="Gene3D" id="6.10.250.3150">
    <property type="match status" value="1"/>
</dbReference>
<protein>
    <recommendedName>
        <fullName evidence="7">NlpC/P60 domain-containing protein</fullName>
    </recommendedName>
</protein>
<dbReference type="InterPro" id="IPR051794">
    <property type="entry name" value="PG_Endopeptidase_C40"/>
</dbReference>
<dbReference type="KEGG" id="aef:GEV26_06755"/>
<evidence type="ECO:0000313" key="9">
    <source>
        <dbReference type="Proteomes" id="UP000392064"/>
    </source>
</evidence>
<dbReference type="PANTHER" id="PTHR47359:SF3">
    <property type="entry name" value="NLP_P60 DOMAIN-CONTAINING PROTEIN-RELATED"/>
    <property type="match status" value="1"/>
</dbReference>
<evidence type="ECO:0000256" key="1">
    <source>
        <dbReference type="ARBA" id="ARBA00007074"/>
    </source>
</evidence>
<keyword evidence="4" id="KW-0788">Thiol protease</keyword>
<dbReference type="EMBL" id="CP045737">
    <property type="protein sequence ID" value="QGG41087.1"/>
    <property type="molecule type" value="Genomic_DNA"/>
</dbReference>
<dbReference type="PROSITE" id="PS51318">
    <property type="entry name" value="TAT"/>
    <property type="match status" value="1"/>
</dbReference>
<evidence type="ECO:0000256" key="2">
    <source>
        <dbReference type="ARBA" id="ARBA00022670"/>
    </source>
</evidence>
<reference evidence="8 9" key="1">
    <citation type="submission" date="2019-11" db="EMBL/GenBank/DDBJ databases">
        <authorList>
            <person name="Li J."/>
        </authorList>
    </citation>
    <scope>NUCLEOTIDE SEQUENCE [LARGE SCALE GENOMIC DNA]</scope>
    <source>
        <strain evidence="8 9">MF47</strain>
    </source>
</reference>
<dbReference type="GO" id="GO:0008234">
    <property type="term" value="F:cysteine-type peptidase activity"/>
    <property type="evidence" value="ECO:0007669"/>
    <property type="project" value="UniProtKB-KW"/>
</dbReference>
<dbReference type="InterPro" id="IPR006311">
    <property type="entry name" value="TAT_signal"/>
</dbReference>
<dbReference type="PANTHER" id="PTHR47359">
    <property type="entry name" value="PEPTIDOGLYCAN DL-ENDOPEPTIDASE CWLO"/>
    <property type="match status" value="1"/>
</dbReference>
<comment type="similarity">
    <text evidence="1">Belongs to the peptidase C40 family.</text>
</comment>
<keyword evidence="2" id="KW-0645">Protease</keyword>
<keyword evidence="6" id="KW-0732">Signal</keyword>
<feature type="chain" id="PRO_5024437930" description="NlpC/P60 domain-containing protein" evidence="6">
    <location>
        <begin position="38"/>
        <end position="331"/>
    </location>
</feature>
<dbReference type="Proteomes" id="UP000392064">
    <property type="component" value="Chromosome"/>
</dbReference>
<feature type="signal peptide" evidence="6">
    <location>
        <begin position="1"/>
        <end position="37"/>
    </location>
</feature>
<dbReference type="PROSITE" id="PS51935">
    <property type="entry name" value="NLPC_P60"/>
    <property type="match status" value="1"/>
</dbReference>
<keyword evidence="5" id="KW-0175">Coiled coil</keyword>
<evidence type="ECO:0000256" key="5">
    <source>
        <dbReference type="SAM" id="Coils"/>
    </source>
</evidence>
<dbReference type="AlphaFoldDB" id="A0A5Q2MDA5"/>
<evidence type="ECO:0000256" key="4">
    <source>
        <dbReference type="ARBA" id="ARBA00022807"/>
    </source>
</evidence>
<proteinExistence type="inferred from homology"/>
<evidence type="ECO:0000313" key="8">
    <source>
        <dbReference type="EMBL" id="QGG41087.1"/>
    </source>
</evidence>
<dbReference type="RefSeq" id="WP_153652356.1">
    <property type="nucleotide sequence ID" value="NZ_CP045737.1"/>
</dbReference>
<organism evidence="8 9">
    <name type="scientific">Aeromicrobium yanjiei</name>
    <dbReference type="NCBI Taxonomy" id="2662028"/>
    <lineage>
        <taxon>Bacteria</taxon>
        <taxon>Bacillati</taxon>
        <taxon>Actinomycetota</taxon>
        <taxon>Actinomycetes</taxon>
        <taxon>Propionibacteriales</taxon>
        <taxon>Nocardioidaceae</taxon>
        <taxon>Aeromicrobium</taxon>
    </lineage>
</organism>
<feature type="coiled-coil region" evidence="5">
    <location>
        <begin position="141"/>
        <end position="196"/>
    </location>
</feature>
<dbReference type="InterPro" id="IPR000064">
    <property type="entry name" value="NLP_P60_dom"/>
</dbReference>
<evidence type="ECO:0000256" key="3">
    <source>
        <dbReference type="ARBA" id="ARBA00022801"/>
    </source>
</evidence>
<dbReference type="Pfam" id="PF00877">
    <property type="entry name" value="NLPC_P60"/>
    <property type="match status" value="1"/>
</dbReference>